<feature type="active site" evidence="1">
    <location>
        <position position="68"/>
    </location>
</feature>
<feature type="active site" evidence="1">
    <location>
        <position position="42"/>
    </location>
</feature>
<feature type="active site" evidence="1">
    <location>
        <position position="34"/>
    </location>
</feature>
<dbReference type="Gene3D" id="3.10.129.10">
    <property type="entry name" value="Hotdog Thioesterase"/>
    <property type="match status" value="1"/>
</dbReference>
<accession>A0A3N5APT5</accession>
<dbReference type="PANTHER" id="PTHR36934">
    <property type="entry name" value="BLR0278 PROTEIN"/>
    <property type="match status" value="1"/>
</dbReference>
<evidence type="ECO:0000256" key="2">
    <source>
        <dbReference type="PIRSR" id="PIRSR014972-2"/>
    </source>
</evidence>
<evidence type="ECO:0000313" key="4">
    <source>
        <dbReference type="EMBL" id="RPF46963.1"/>
    </source>
</evidence>
<dbReference type="InterPro" id="IPR025540">
    <property type="entry name" value="FlK"/>
</dbReference>
<dbReference type="EMBL" id="RKRE01000002">
    <property type="protein sequence ID" value="RPF46963.1"/>
    <property type="molecule type" value="Genomic_DNA"/>
</dbReference>
<dbReference type="Proteomes" id="UP000282654">
    <property type="component" value="Unassembled WGS sequence"/>
</dbReference>
<dbReference type="InterPro" id="IPR054485">
    <property type="entry name" value="FlK-like_dom"/>
</dbReference>
<name>A0A3N5APT5_9THEO</name>
<proteinExistence type="predicted"/>
<feature type="domain" description="Fluoroacetyl-CoA-specific thioesterase-like" evidence="3">
    <location>
        <begin position="15"/>
        <end position="117"/>
    </location>
</feature>
<feature type="binding site" evidence="2">
    <location>
        <position position="61"/>
    </location>
    <ligand>
        <name>CoA</name>
        <dbReference type="ChEBI" id="CHEBI:57287"/>
    </ligand>
</feature>
<dbReference type="RefSeq" id="WP_123929513.1">
    <property type="nucleotide sequence ID" value="NZ_RKRE01000002.1"/>
</dbReference>
<sequence length="134" mass="13887">MGLVKGLKGTVRAKVRSEDTATAQGSGTVPVLSTPRLLAVLEAAAVAALAGALDEGQTSVGTRVELDHVAATPVGMEVTATAELVGIEGRRLVFAVEARDAVEVIGRGTHERFIVDEARFLARVAQKKGARENG</sequence>
<dbReference type="AlphaFoldDB" id="A0A3N5APT5"/>
<evidence type="ECO:0000256" key="1">
    <source>
        <dbReference type="PIRSR" id="PIRSR014972-1"/>
    </source>
</evidence>
<keyword evidence="5" id="KW-1185">Reference proteome</keyword>
<dbReference type="Pfam" id="PF22636">
    <property type="entry name" value="FlK"/>
    <property type="match status" value="1"/>
</dbReference>
<comment type="caution">
    <text evidence="4">The sequence shown here is derived from an EMBL/GenBank/DDBJ whole genome shotgun (WGS) entry which is preliminary data.</text>
</comment>
<feature type="binding site" evidence="2">
    <location>
        <position position="61"/>
    </location>
    <ligand>
        <name>substrate</name>
    </ligand>
</feature>
<dbReference type="SUPFAM" id="SSF54637">
    <property type="entry name" value="Thioesterase/thiol ester dehydrase-isomerase"/>
    <property type="match status" value="1"/>
</dbReference>
<feature type="binding site" evidence="2">
    <location>
        <position position="112"/>
    </location>
    <ligand>
        <name>substrate</name>
    </ligand>
</feature>
<organism evidence="4 5">
    <name type="scientific">Thermodesulfitimonas autotrophica</name>
    <dbReference type="NCBI Taxonomy" id="1894989"/>
    <lineage>
        <taxon>Bacteria</taxon>
        <taxon>Bacillati</taxon>
        <taxon>Bacillota</taxon>
        <taxon>Clostridia</taxon>
        <taxon>Thermoanaerobacterales</taxon>
        <taxon>Thermoanaerobacteraceae</taxon>
        <taxon>Thermodesulfitimonas</taxon>
    </lineage>
</organism>
<dbReference type="PANTHER" id="PTHR36934:SF1">
    <property type="entry name" value="THIOESTERASE DOMAIN-CONTAINING PROTEIN"/>
    <property type="match status" value="1"/>
</dbReference>
<evidence type="ECO:0000259" key="3">
    <source>
        <dbReference type="Pfam" id="PF22636"/>
    </source>
</evidence>
<protein>
    <submittedName>
        <fullName evidence="4">Putative thioesterase</fullName>
    </submittedName>
</protein>
<dbReference type="PIRSF" id="PIRSF014972">
    <property type="entry name" value="FlK"/>
    <property type="match status" value="1"/>
</dbReference>
<dbReference type="OrthoDB" id="6902891at2"/>
<gene>
    <name evidence="4" type="ORF">EDD75_1225</name>
</gene>
<reference evidence="4 5" key="1">
    <citation type="submission" date="2018-11" db="EMBL/GenBank/DDBJ databases">
        <title>Genomic Encyclopedia of Type Strains, Phase IV (KMG-IV): sequencing the most valuable type-strain genomes for metagenomic binning, comparative biology and taxonomic classification.</title>
        <authorList>
            <person name="Goeker M."/>
        </authorList>
    </citation>
    <scope>NUCLEOTIDE SEQUENCE [LARGE SCALE GENOMIC DNA]</scope>
    <source>
        <strain evidence="4 5">DSM 102936</strain>
    </source>
</reference>
<dbReference type="InterPro" id="IPR029069">
    <property type="entry name" value="HotDog_dom_sf"/>
</dbReference>
<evidence type="ECO:0000313" key="5">
    <source>
        <dbReference type="Proteomes" id="UP000282654"/>
    </source>
</evidence>